<evidence type="ECO:0000256" key="3">
    <source>
        <dbReference type="ARBA" id="ARBA00022448"/>
    </source>
</evidence>
<dbReference type="CDD" id="cd01140">
    <property type="entry name" value="FatB"/>
    <property type="match status" value="1"/>
</dbReference>
<accession>A0A7M1SRY5</accession>
<dbReference type="GO" id="GO:0030288">
    <property type="term" value="C:outer membrane-bounded periplasmic space"/>
    <property type="evidence" value="ECO:0007669"/>
    <property type="project" value="TreeGrafter"/>
</dbReference>
<dbReference type="PANTHER" id="PTHR30532:SF28">
    <property type="entry name" value="PETROBACTIN-BINDING PROTEIN YCLQ"/>
    <property type="match status" value="1"/>
</dbReference>
<proteinExistence type="inferred from homology"/>
<dbReference type="InterPro" id="IPR051313">
    <property type="entry name" value="Bact_iron-sidero_bind"/>
</dbReference>
<protein>
    <submittedName>
        <fullName evidence="7">ABC transporter substrate-binding protein</fullName>
    </submittedName>
</protein>
<dbReference type="KEGG" id="halt:IM660_13870"/>
<dbReference type="InterPro" id="IPR002491">
    <property type="entry name" value="ABC_transptr_periplasmic_BD"/>
</dbReference>
<evidence type="ECO:0000259" key="6">
    <source>
        <dbReference type="PROSITE" id="PS50983"/>
    </source>
</evidence>
<name>A0A7M1SRY5_9MICO</name>
<evidence type="ECO:0000313" key="7">
    <source>
        <dbReference type="EMBL" id="QOR69744.1"/>
    </source>
</evidence>
<dbReference type="RefSeq" id="WP_193496344.1">
    <property type="nucleotide sequence ID" value="NZ_CP063169.1"/>
</dbReference>
<evidence type="ECO:0000313" key="8">
    <source>
        <dbReference type="Proteomes" id="UP000593758"/>
    </source>
</evidence>
<keyword evidence="4 5" id="KW-0732">Signal</keyword>
<dbReference type="PROSITE" id="PS51257">
    <property type="entry name" value="PROKAR_LIPOPROTEIN"/>
    <property type="match status" value="1"/>
</dbReference>
<sequence>MSVKRPVALVSIAAATSLVVAACGGPDTASGSEGEESAETVTFTWDRNTAGEDEDPQYEETSVEAPVNPETIVAFDIASLDTVGALGGEIAGAPLDNVPDYLTGYLAEDAFNAGTLFEADLVEIEAQQPDLILVSGRSSALWEDLNEIAPTVDLSPAGTYLETLERNTEFLGQVLGAEEDAAEAVESLNSQIEDVRAQAAELGTGLGLMVSGGSLSALAASGGTEGGFTYRSGIMYDVFGVQPVIEDIQGATHGEPVSFEFVLEQNPDHLFVIDRDQAIGTEDAQAAAEVLDNDIINETVAAQNEQIHYLNPVAWYIVYGGLDTTQVMIDDISAAL</sequence>
<dbReference type="GO" id="GO:1901678">
    <property type="term" value="P:iron coordination entity transport"/>
    <property type="evidence" value="ECO:0007669"/>
    <property type="project" value="UniProtKB-ARBA"/>
</dbReference>
<dbReference type="Gene3D" id="3.40.50.1980">
    <property type="entry name" value="Nitrogenase molybdenum iron protein domain"/>
    <property type="match status" value="2"/>
</dbReference>
<feature type="signal peptide" evidence="5">
    <location>
        <begin position="1"/>
        <end position="21"/>
    </location>
</feature>
<dbReference type="Proteomes" id="UP000593758">
    <property type="component" value="Chromosome"/>
</dbReference>
<comment type="subcellular location">
    <subcellularLocation>
        <location evidence="1">Cell envelope</location>
    </subcellularLocation>
</comment>
<dbReference type="InterPro" id="IPR033870">
    <property type="entry name" value="FatB"/>
</dbReference>
<dbReference type="Pfam" id="PF01497">
    <property type="entry name" value="Peripla_BP_2"/>
    <property type="match status" value="1"/>
</dbReference>
<feature type="chain" id="PRO_5039593004" evidence="5">
    <location>
        <begin position="22"/>
        <end position="336"/>
    </location>
</feature>
<keyword evidence="3" id="KW-0813">Transport</keyword>
<dbReference type="AlphaFoldDB" id="A0A7M1SRY5"/>
<evidence type="ECO:0000256" key="4">
    <source>
        <dbReference type="ARBA" id="ARBA00022729"/>
    </source>
</evidence>
<reference evidence="7 8" key="1">
    <citation type="submission" date="2020-10" db="EMBL/GenBank/DDBJ databases">
        <title>Haloactinobacterium sp. RN3S43, a bacterium isolated from saline soil.</title>
        <authorList>
            <person name="Sun J.-Q."/>
        </authorList>
    </citation>
    <scope>NUCLEOTIDE SEQUENCE [LARGE SCALE GENOMIC DNA]</scope>
    <source>
        <strain evidence="7 8">RN3S43</strain>
    </source>
</reference>
<dbReference type="EMBL" id="CP063169">
    <property type="protein sequence ID" value="QOR69744.1"/>
    <property type="molecule type" value="Genomic_DNA"/>
</dbReference>
<feature type="domain" description="Fe/B12 periplasmic-binding" evidence="6">
    <location>
        <begin position="71"/>
        <end position="336"/>
    </location>
</feature>
<evidence type="ECO:0000256" key="2">
    <source>
        <dbReference type="ARBA" id="ARBA00008814"/>
    </source>
</evidence>
<keyword evidence="8" id="KW-1185">Reference proteome</keyword>
<organism evidence="7 8">
    <name type="scientific">Ruania alkalisoli</name>
    <dbReference type="NCBI Taxonomy" id="2779775"/>
    <lineage>
        <taxon>Bacteria</taxon>
        <taxon>Bacillati</taxon>
        <taxon>Actinomycetota</taxon>
        <taxon>Actinomycetes</taxon>
        <taxon>Micrococcales</taxon>
        <taxon>Ruaniaceae</taxon>
        <taxon>Ruania</taxon>
    </lineage>
</organism>
<evidence type="ECO:0000256" key="5">
    <source>
        <dbReference type="SAM" id="SignalP"/>
    </source>
</evidence>
<evidence type="ECO:0000256" key="1">
    <source>
        <dbReference type="ARBA" id="ARBA00004196"/>
    </source>
</evidence>
<dbReference type="SUPFAM" id="SSF53807">
    <property type="entry name" value="Helical backbone' metal receptor"/>
    <property type="match status" value="1"/>
</dbReference>
<gene>
    <name evidence="7" type="ORF">IM660_13870</name>
</gene>
<comment type="similarity">
    <text evidence="2">Belongs to the bacterial solute-binding protein 8 family.</text>
</comment>
<dbReference type="PROSITE" id="PS50983">
    <property type="entry name" value="FE_B12_PBP"/>
    <property type="match status" value="1"/>
</dbReference>
<dbReference type="PANTHER" id="PTHR30532">
    <property type="entry name" value="IRON III DICITRATE-BINDING PERIPLASMIC PROTEIN"/>
    <property type="match status" value="1"/>
</dbReference>